<dbReference type="Proteomes" id="UP000093898">
    <property type="component" value="Unassembled WGS sequence"/>
</dbReference>
<keyword evidence="1" id="KW-0808">Transferase</keyword>
<dbReference type="Gene3D" id="3.40.50.10540">
    <property type="entry name" value="Crotonobetainyl-coa:carnitine coa-transferase, domain 1"/>
    <property type="match status" value="1"/>
</dbReference>
<dbReference type="PANTHER" id="PTHR48207">
    <property type="entry name" value="SUCCINATE--HYDROXYMETHYLGLUTARATE COA-TRANSFERASE"/>
    <property type="match status" value="1"/>
</dbReference>
<feature type="region of interest" description="Disordered" evidence="2">
    <location>
        <begin position="1"/>
        <end position="22"/>
    </location>
</feature>
<accession>A0A1A3HFT6</accession>
<evidence type="ECO:0000256" key="1">
    <source>
        <dbReference type="ARBA" id="ARBA00022679"/>
    </source>
</evidence>
<dbReference type="EMBL" id="LZLC01000017">
    <property type="protein sequence ID" value="OBJ46446.1"/>
    <property type="molecule type" value="Genomic_DNA"/>
</dbReference>
<organism evidence="3 4">
    <name type="scientific">Mycolicibacterium mucogenicum</name>
    <name type="common">Mycobacterium mucogenicum</name>
    <dbReference type="NCBI Taxonomy" id="56689"/>
    <lineage>
        <taxon>Bacteria</taxon>
        <taxon>Bacillati</taxon>
        <taxon>Actinomycetota</taxon>
        <taxon>Actinomycetes</taxon>
        <taxon>Mycobacteriales</taxon>
        <taxon>Mycobacteriaceae</taxon>
        <taxon>Mycolicibacterium</taxon>
    </lineage>
</organism>
<evidence type="ECO:0008006" key="5">
    <source>
        <dbReference type="Google" id="ProtNLM"/>
    </source>
</evidence>
<name>A0A1A3HFT6_MYCMU</name>
<dbReference type="InterPro" id="IPR003673">
    <property type="entry name" value="CoA-Trfase_fam_III"/>
</dbReference>
<comment type="caution">
    <text evidence="3">The sequence shown here is derived from an EMBL/GenBank/DDBJ whole genome shotgun (WGS) entry which is preliminary data.</text>
</comment>
<dbReference type="AlphaFoldDB" id="A0A1A3HFT6"/>
<reference evidence="3 4" key="1">
    <citation type="submission" date="2016-06" db="EMBL/GenBank/DDBJ databases">
        <authorList>
            <person name="Kjaerup R.B."/>
            <person name="Dalgaard T.S."/>
            <person name="Juul-Madsen H.R."/>
        </authorList>
    </citation>
    <scope>NUCLEOTIDE SEQUENCE [LARGE SCALE GENOMIC DNA]</scope>
    <source>
        <strain evidence="3 4">1127319.6</strain>
    </source>
</reference>
<evidence type="ECO:0000313" key="3">
    <source>
        <dbReference type="EMBL" id="OBJ46446.1"/>
    </source>
</evidence>
<protein>
    <recommendedName>
        <fullName evidence="5">CoA transferase</fullName>
    </recommendedName>
</protein>
<dbReference type="PANTHER" id="PTHR48207:SF4">
    <property type="entry name" value="BLL6097 PROTEIN"/>
    <property type="match status" value="1"/>
</dbReference>
<feature type="compositionally biased region" description="Basic and acidic residues" evidence="2">
    <location>
        <begin position="12"/>
        <end position="21"/>
    </location>
</feature>
<proteinExistence type="predicted"/>
<evidence type="ECO:0000256" key="2">
    <source>
        <dbReference type="SAM" id="MobiDB-lite"/>
    </source>
</evidence>
<dbReference type="Gene3D" id="3.30.1540.10">
    <property type="entry name" value="formyl-coa transferase, domain 3"/>
    <property type="match status" value="1"/>
</dbReference>
<sequence length="307" mass="33185">MLNRGKRSVMLDPRREEDRARARQIADSADIVIENHGDAMARTYGFDYTDIAAQRPELIWCSVSGMGRGAGGRAIDMTLQASMGMSALTGEESGPPLRGAMPFVDLVTGMYASQLVLAARLQVERGGSGALLDCAMVDAAAALTATPAALALGRFSKPRRMGSESDLFVPSKVFQAADGNYVHIVALSGSHWKALCRAIGQEQWLSDERFATNNTRLQHREYLHASIADAILTKPAEHWCTQITADGGFCARVREVEEAWNDRVLRTRGRLIDIEGLDFAVPVATLTGQVGAATRGPFLGEHNEALA</sequence>
<gene>
    <name evidence="3" type="ORF">A5630_11565</name>
</gene>
<dbReference type="GO" id="GO:0008410">
    <property type="term" value="F:CoA-transferase activity"/>
    <property type="evidence" value="ECO:0007669"/>
    <property type="project" value="TreeGrafter"/>
</dbReference>
<dbReference type="InterPro" id="IPR044855">
    <property type="entry name" value="CoA-Trfase_III_dom3_sf"/>
</dbReference>
<dbReference type="InterPro" id="IPR050483">
    <property type="entry name" value="CoA-transferase_III_domain"/>
</dbReference>
<dbReference type="InterPro" id="IPR023606">
    <property type="entry name" value="CoA-Trfase_III_dom_1_sf"/>
</dbReference>
<dbReference type="Pfam" id="PF02515">
    <property type="entry name" value="CoA_transf_3"/>
    <property type="match status" value="1"/>
</dbReference>
<evidence type="ECO:0000313" key="4">
    <source>
        <dbReference type="Proteomes" id="UP000093898"/>
    </source>
</evidence>
<dbReference type="SUPFAM" id="SSF89796">
    <property type="entry name" value="CoA-transferase family III (CaiB/BaiF)"/>
    <property type="match status" value="1"/>
</dbReference>